<dbReference type="EMBL" id="JAPWTJ010001852">
    <property type="protein sequence ID" value="KAJ8969191.1"/>
    <property type="molecule type" value="Genomic_DNA"/>
</dbReference>
<keyword evidence="3" id="KW-1185">Reference proteome</keyword>
<reference evidence="2" key="1">
    <citation type="journal article" date="2023" name="Insect Mol. Biol.">
        <title>Genome sequencing provides insights into the evolution of gene families encoding plant cell wall-degrading enzymes in longhorned beetles.</title>
        <authorList>
            <person name="Shin N.R."/>
            <person name="Okamura Y."/>
            <person name="Kirsch R."/>
            <person name="Pauchet Y."/>
        </authorList>
    </citation>
    <scope>NUCLEOTIDE SEQUENCE</scope>
    <source>
        <strain evidence="2">MMC_N1</strain>
    </source>
</reference>
<dbReference type="Proteomes" id="UP001162164">
    <property type="component" value="Unassembled WGS sequence"/>
</dbReference>
<evidence type="ECO:0000313" key="2">
    <source>
        <dbReference type="EMBL" id="KAJ8969191.1"/>
    </source>
</evidence>
<feature type="region of interest" description="Disordered" evidence="1">
    <location>
        <begin position="1"/>
        <end position="31"/>
    </location>
</feature>
<gene>
    <name evidence="2" type="ORF">NQ317_000761</name>
</gene>
<protein>
    <submittedName>
        <fullName evidence="2">Uncharacterized protein</fullName>
    </submittedName>
</protein>
<proteinExistence type="predicted"/>
<feature type="region of interest" description="Disordered" evidence="1">
    <location>
        <begin position="116"/>
        <end position="179"/>
    </location>
</feature>
<organism evidence="2 3">
    <name type="scientific">Molorchus minor</name>
    <dbReference type="NCBI Taxonomy" id="1323400"/>
    <lineage>
        <taxon>Eukaryota</taxon>
        <taxon>Metazoa</taxon>
        <taxon>Ecdysozoa</taxon>
        <taxon>Arthropoda</taxon>
        <taxon>Hexapoda</taxon>
        <taxon>Insecta</taxon>
        <taxon>Pterygota</taxon>
        <taxon>Neoptera</taxon>
        <taxon>Endopterygota</taxon>
        <taxon>Coleoptera</taxon>
        <taxon>Polyphaga</taxon>
        <taxon>Cucujiformia</taxon>
        <taxon>Chrysomeloidea</taxon>
        <taxon>Cerambycidae</taxon>
        <taxon>Lamiinae</taxon>
        <taxon>Monochamini</taxon>
        <taxon>Molorchus</taxon>
    </lineage>
</organism>
<accession>A0ABQ9IYZ7</accession>
<name>A0ABQ9IYZ7_9CUCU</name>
<evidence type="ECO:0000256" key="1">
    <source>
        <dbReference type="SAM" id="MobiDB-lite"/>
    </source>
</evidence>
<sequence>MMSPGSHPPRKRRKKKTDISRESEIRQSKTKRVKNYLKKCKNVLGSRSATLEVSSTSEYASATSSWYLEEKIEQNLNECEINELEEVFEDAQDNLVLGQCDDLYQVANIVEVKGPSVESAGSEKINDSDYKNENDAEHSYEQSKDSQRDASEPNGPETASPNLKKSQVEEVGNVEGEKIEVKEEVEAEITLKLTPFNMKIVNRLTLHYEEH</sequence>
<evidence type="ECO:0000313" key="3">
    <source>
        <dbReference type="Proteomes" id="UP001162164"/>
    </source>
</evidence>
<comment type="caution">
    <text evidence="2">The sequence shown here is derived from an EMBL/GenBank/DDBJ whole genome shotgun (WGS) entry which is preliminary data.</text>
</comment>
<feature type="compositionally biased region" description="Basic and acidic residues" evidence="1">
    <location>
        <begin position="17"/>
        <end position="27"/>
    </location>
</feature>
<feature type="compositionally biased region" description="Basic and acidic residues" evidence="1">
    <location>
        <begin position="124"/>
        <end position="151"/>
    </location>
</feature>